<name>A0A0B2JLQ6_9FIRM</name>
<evidence type="ECO:0000259" key="1">
    <source>
        <dbReference type="Pfam" id="PF07693"/>
    </source>
</evidence>
<dbReference type="EMBL" id="JSCE01000239">
    <property type="protein sequence ID" value="KHM49355.1"/>
    <property type="molecule type" value="Genomic_DNA"/>
</dbReference>
<gene>
    <name evidence="2" type="ORF">NZ47_12940</name>
</gene>
<dbReference type="Proteomes" id="UP000030993">
    <property type="component" value="Unassembled WGS sequence"/>
</dbReference>
<reference evidence="2 3" key="1">
    <citation type="journal article" date="2013" name="PLoS ONE">
        <title>Identification and characterization of three novel lipases belonging to families II and V from Anaerovibrio lipolyticus 5ST.</title>
        <authorList>
            <person name="Prive F."/>
            <person name="Kaderbhai N.N."/>
            <person name="Girdwood S."/>
            <person name="Worgan H.J."/>
            <person name="Pinloche E."/>
            <person name="Scollan N.D."/>
            <person name="Huws S.A."/>
            <person name="Newbold C.J."/>
        </authorList>
    </citation>
    <scope>NUCLEOTIDE SEQUENCE [LARGE SCALE GENOMIC DNA]</scope>
    <source>
        <strain evidence="2 3">5S</strain>
    </source>
</reference>
<evidence type="ECO:0000313" key="2">
    <source>
        <dbReference type="EMBL" id="KHM49355.1"/>
    </source>
</evidence>
<feature type="non-terminal residue" evidence="2">
    <location>
        <position position="228"/>
    </location>
</feature>
<dbReference type="InterPro" id="IPR027417">
    <property type="entry name" value="P-loop_NTPase"/>
</dbReference>
<dbReference type="Gene3D" id="3.40.50.300">
    <property type="entry name" value="P-loop containing nucleotide triphosphate hydrolases"/>
    <property type="match status" value="1"/>
</dbReference>
<dbReference type="RefSeq" id="WP_039211778.1">
    <property type="nucleotide sequence ID" value="NZ_JSCE01000239.1"/>
</dbReference>
<sequence length="228" mass="25967">MNNTVDTFDRTKFVEQVLDIVDASKEQENGIAFAVSAGWGYGKTFVLNELESRLKDSDDIVVLHYDCWEYNYYEEPLMAMIASITDQLTQIDNKSKKLSCILIKAAKYMAVDGMTKLGGALSKQVCTVDIIKLCEDAYQSIQGELKDLGLPDFDKSSDLRKSIAIIRAILKKISEEKQLVLIVDEIDRCLPSYQIKVLERIHHITMDQKFITIYGLNPEQLRQTVIQM</sequence>
<dbReference type="InterPro" id="IPR011646">
    <property type="entry name" value="KAP_P-loop"/>
</dbReference>
<proteinExistence type="predicted"/>
<protein>
    <recommendedName>
        <fullName evidence="1">KAP NTPase domain-containing protein</fullName>
    </recommendedName>
</protein>
<accession>A0A0B2JLQ6</accession>
<dbReference type="AlphaFoldDB" id="A0A0B2JLQ6"/>
<organism evidence="2 3">
    <name type="scientific">Anaerovibrio lipolyticus</name>
    <dbReference type="NCBI Taxonomy" id="82374"/>
    <lineage>
        <taxon>Bacteria</taxon>
        <taxon>Bacillati</taxon>
        <taxon>Bacillota</taxon>
        <taxon>Negativicutes</taxon>
        <taxon>Selenomonadales</taxon>
        <taxon>Selenomonadaceae</taxon>
        <taxon>Anaerovibrio</taxon>
    </lineage>
</organism>
<dbReference type="Pfam" id="PF07693">
    <property type="entry name" value="KAP_NTPase"/>
    <property type="match status" value="1"/>
</dbReference>
<dbReference type="SUPFAM" id="SSF52540">
    <property type="entry name" value="P-loop containing nucleoside triphosphate hydrolases"/>
    <property type="match status" value="1"/>
</dbReference>
<feature type="domain" description="KAP NTPase" evidence="1">
    <location>
        <begin position="10"/>
        <end position="227"/>
    </location>
</feature>
<comment type="caution">
    <text evidence="2">The sequence shown here is derived from an EMBL/GenBank/DDBJ whole genome shotgun (WGS) entry which is preliminary data.</text>
</comment>
<evidence type="ECO:0000313" key="3">
    <source>
        <dbReference type="Proteomes" id="UP000030993"/>
    </source>
</evidence>
<keyword evidence="3" id="KW-1185">Reference proteome</keyword>